<organism evidence="1 2">
    <name type="scientific">Thermophagus xiamenensis</name>
    <dbReference type="NCBI Taxonomy" id="385682"/>
    <lineage>
        <taxon>Bacteria</taxon>
        <taxon>Pseudomonadati</taxon>
        <taxon>Bacteroidota</taxon>
        <taxon>Bacteroidia</taxon>
        <taxon>Marinilabiliales</taxon>
        <taxon>Marinilabiliaceae</taxon>
        <taxon>Thermophagus</taxon>
    </lineage>
</organism>
<reference evidence="1 2" key="1">
    <citation type="submission" date="2016-10" db="EMBL/GenBank/DDBJ databases">
        <authorList>
            <person name="de Groot N.N."/>
        </authorList>
    </citation>
    <scope>NUCLEOTIDE SEQUENCE [LARGE SCALE GENOMIC DNA]</scope>
    <source>
        <strain evidence="1 2">DSM 19012</strain>
    </source>
</reference>
<sequence length="298" mass="34678">MVKIAICSFFMKQVRYFSYSNYKGLALSFKLILWLLVVCFGIPTNGEGQCYSNLDIFKPGEKVTYHAYYNWGFIWINAGEVTFAVDESSWQGQPAWHFKAYGNTYKAYDLLFKVRDSFDVWVDPHSLQPLEFYRKTNEGSYKAQHHYLFDAENRVVKANIRKPDRPVKDTVFNWPECSFDLLSMVYQARKIDFSKYEVNEKIPINLIVDGEVHNLYIRYLGKEVIENRDNRKFRCLKFSPLLVEGTIFEEGEDMTVWVTDDLSRIPIIVEAKILVGSVKAVFIDAIGLKNPMTAEVMP</sequence>
<evidence type="ECO:0000313" key="2">
    <source>
        <dbReference type="Proteomes" id="UP000181976"/>
    </source>
</evidence>
<dbReference type="STRING" id="385682.SAMN05444380_107114"/>
<accession>A0A1I1Y945</accession>
<dbReference type="Pfam" id="PF11306">
    <property type="entry name" value="DUF3108"/>
    <property type="match status" value="1"/>
</dbReference>
<dbReference type="InParanoid" id="A0A1I1Y945"/>
<keyword evidence="2" id="KW-1185">Reference proteome</keyword>
<protein>
    <recommendedName>
        <fullName evidence="3">DUF3108 domain-containing protein</fullName>
    </recommendedName>
</protein>
<dbReference type="AlphaFoldDB" id="A0A1I1Y945"/>
<dbReference type="InterPro" id="IPR021457">
    <property type="entry name" value="DUF3108"/>
</dbReference>
<dbReference type="Proteomes" id="UP000181976">
    <property type="component" value="Unassembled WGS sequence"/>
</dbReference>
<gene>
    <name evidence="1" type="ORF">SAMN05444380_107114</name>
</gene>
<proteinExistence type="predicted"/>
<evidence type="ECO:0000313" key="1">
    <source>
        <dbReference type="EMBL" id="SFE15862.1"/>
    </source>
</evidence>
<dbReference type="EMBL" id="FONA01000007">
    <property type="protein sequence ID" value="SFE15862.1"/>
    <property type="molecule type" value="Genomic_DNA"/>
</dbReference>
<evidence type="ECO:0008006" key="3">
    <source>
        <dbReference type="Google" id="ProtNLM"/>
    </source>
</evidence>
<dbReference type="eggNOG" id="ENOG502ZAWY">
    <property type="taxonomic scope" value="Bacteria"/>
</dbReference>
<name>A0A1I1Y945_9BACT</name>